<protein>
    <recommendedName>
        <fullName evidence="1">NAD(P)-binding domain-containing protein</fullName>
    </recommendedName>
</protein>
<dbReference type="InterPro" id="IPR036291">
    <property type="entry name" value="NAD(P)-bd_dom_sf"/>
</dbReference>
<dbReference type="EMBL" id="KE126715">
    <property type="protein sequence ID" value="EPB65992.1"/>
    <property type="molecule type" value="Genomic_DNA"/>
</dbReference>
<dbReference type="Pfam" id="PF16363">
    <property type="entry name" value="GDP_Man_Dehyd"/>
    <property type="match status" value="1"/>
</dbReference>
<dbReference type="SUPFAM" id="SSF51735">
    <property type="entry name" value="NAD(P)-binding Rossmann-fold domains"/>
    <property type="match status" value="1"/>
</dbReference>
<accession>A0A0D6LEA5</accession>
<sequence>MLSAAHRSDVAVLGLDPVVVVVASPSDLSRTQSWLYVDDASIGIQRVCERGKIGEIYNLGTYFEKNVADLAHVIQAEVDRQLGREVSSPRFVSIPDRPYNDMRYLIDISKAEKELGWTPQISFEEGGQFSLIVYRR</sequence>
<keyword evidence="3" id="KW-1185">Reference proteome</keyword>
<dbReference type="AlphaFoldDB" id="A0A0D6LEA5"/>
<dbReference type="Gene3D" id="3.40.50.720">
    <property type="entry name" value="NAD(P)-binding Rossmann-like Domain"/>
    <property type="match status" value="1"/>
</dbReference>
<dbReference type="Proteomes" id="UP000054495">
    <property type="component" value="Unassembled WGS sequence"/>
</dbReference>
<dbReference type="GO" id="GO:0003824">
    <property type="term" value="F:catalytic activity"/>
    <property type="evidence" value="ECO:0007669"/>
    <property type="project" value="UniProtKB-ARBA"/>
</dbReference>
<evidence type="ECO:0000313" key="2">
    <source>
        <dbReference type="EMBL" id="EPB65992.1"/>
    </source>
</evidence>
<name>A0A0D6LEA5_9BILA</name>
<proteinExistence type="predicted"/>
<organism evidence="2 3">
    <name type="scientific">Ancylostoma ceylanicum</name>
    <dbReference type="NCBI Taxonomy" id="53326"/>
    <lineage>
        <taxon>Eukaryota</taxon>
        <taxon>Metazoa</taxon>
        <taxon>Ecdysozoa</taxon>
        <taxon>Nematoda</taxon>
        <taxon>Chromadorea</taxon>
        <taxon>Rhabditida</taxon>
        <taxon>Rhabditina</taxon>
        <taxon>Rhabditomorpha</taxon>
        <taxon>Strongyloidea</taxon>
        <taxon>Ancylostomatidae</taxon>
        <taxon>Ancylostomatinae</taxon>
        <taxon>Ancylostoma</taxon>
    </lineage>
</organism>
<evidence type="ECO:0000259" key="1">
    <source>
        <dbReference type="Pfam" id="PF16363"/>
    </source>
</evidence>
<gene>
    <name evidence="2" type="ORF">ANCCEY_14920</name>
</gene>
<reference evidence="2 3" key="1">
    <citation type="submission" date="2013-05" db="EMBL/GenBank/DDBJ databases">
        <title>Draft genome of the parasitic nematode Anyclostoma ceylanicum.</title>
        <authorList>
            <person name="Mitreva M."/>
        </authorList>
    </citation>
    <scope>NUCLEOTIDE SEQUENCE [LARGE SCALE GENOMIC DNA]</scope>
</reference>
<feature type="domain" description="NAD(P)-binding" evidence="1">
    <location>
        <begin position="27"/>
        <end position="126"/>
    </location>
</feature>
<dbReference type="Gene3D" id="3.90.25.10">
    <property type="entry name" value="UDP-galactose 4-epimerase, domain 1"/>
    <property type="match status" value="1"/>
</dbReference>
<dbReference type="PANTHER" id="PTHR43000">
    <property type="entry name" value="DTDP-D-GLUCOSE 4,6-DEHYDRATASE-RELATED"/>
    <property type="match status" value="1"/>
</dbReference>
<evidence type="ECO:0000313" key="3">
    <source>
        <dbReference type="Proteomes" id="UP000054495"/>
    </source>
</evidence>
<dbReference type="InterPro" id="IPR016040">
    <property type="entry name" value="NAD(P)-bd_dom"/>
</dbReference>